<accession>A0A0D1Z8V3</accession>
<evidence type="ECO:0000256" key="1">
    <source>
        <dbReference type="ARBA" id="ARBA00004123"/>
    </source>
</evidence>
<dbReference type="AlphaFoldDB" id="A0A0D1Z8V3"/>
<organism evidence="6 7">
    <name type="scientific">Exophiala sideris</name>
    <dbReference type="NCBI Taxonomy" id="1016849"/>
    <lineage>
        <taxon>Eukaryota</taxon>
        <taxon>Fungi</taxon>
        <taxon>Dikarya</taxon>
        <taxon>Ascomycota</taxon>
        <taxon>Pezizomycotina</taxon>
        <taxon>Eurotiomycetes</taxon>
        <taxon>Chaetothyriomycetidae</taxon>
        <taxon>Chaetothyriales</taxon>
        <taxon>Herpotrichiellaceae</taxon>
        <taxon>Exophiala</taxon>
    </lineage>
</organism>
<comment type="similarity">
    <text evidence="2">Belongs to the Mediator complex subunit 27 family.</text>
</comment>
<dbReference type="Proteomes" id="UP000053599">
    <property type="component" value="Unassembled WGS sequence"/>
</dbReference>
<evidence type="ECO:0000313" key="7">
    <source>
        <dbReference type="Proteomes" id="UP000053599"/>
    </source>
</evidence>
<comment type="subcellular location">
    <subcellularLocation>
        <location evidence="1">Nucleus</location>
    </subcellularLocation>
</comment>
<evidence type="ECO:0000256" key="4">
    <source>
        <dbReference type="ARBA" id="ARBA00023163"/>
    </source>
</evidence>
<dbReference type="GO" id="GO:0016592">
    <property type="term" value="C:mediator complex"/>
    <property type="evidence" value="ECO:0007669"/>
    <property type="project" value="InterPro"/>
</dbReference>
<keyword evidence="3" id="KW-0805">Transcription regulation</keyword>
<reference evidence="6 7" key="1">
    <citation type="submission" date="2015-01" db="EMBL/GenBank/DDBJ databases">
        <title>The Genome Sequence of Exophiala sideris CBS121828.</title>
        <authorList>
            <consortium name="The Broad Institute Genomics Platform"/>
            <person name="Cuomo C."/>
            <person name="de Hoog S."/>
            <person name="Gorbushina A."/>
            <person name="Stielow B."/>
            <person name="Teixiera M."/>
            <person name="Abouelleil A."/>
            <person name="Chapman S.B."/>
            <person name="Priest M."/>
            <person name="Young S.K."/>
            <person name="Wortman J."/>
            <person name="Nusbaum C."/>
            <person name="Birren B."/>
        </authorList>
    </citation>
    <scope>NUCLEOTIDE SEQUENCE [LARGE SCALE GENOMIC DNA]</scope>
    <source>
        <strain evidence="6 7">CBS 121828</strain>
    </source>
</reference>
<evidence type="ECO:0000313" key="6">
    <source>
        <dbReference type="EMBL" id="KIV83198.1"/>
    </source>
</evidence>
<keyword evidence="5" id="KW-0539">Nucleus</keyword>
<dbReference type="InterPro" id="IPR021627">
    <property type="entry name" value="Mediator_Med27"/>
</dbReference>
<protein>
    <submittedName>
        <fullName evidence="6">Uncharacterized protein</fullName>
    </submittedName>
</protein>
<evidence type="ECO:0000256" key="3">
    <source>
        <dbReference type="ARBA" id="ARBA00023015"/>
    </source>
</evidence>
<proteinExistence type="inferred from homology"/>
<name>A0A0D1Z8V3_9EURO</name>
<gene>
    <name evidence="6" type="ORF">PV11_05248</name>
</gene>
<evidence type="ECO:0000256" key="5">
    <source>
        <dbReference type="ARBA" id="ARBA00023242"/>
    </source>
</evidence>
<dbReference type="OrthoDB" id="10254221at2759"/>
<keyword evidence="4" id="KW-0804">Transcription</keyword>
<dbReference type="EMBL" id="KN846952">
    <property type="protein sequence ID" value="KIV83198.1"/>
    <property type="molecule type" value="Genomic_DNA"/>
</dbReference>
<sequence length="298" mass="33573">MIMPDADTMPETTYPEDREIVETLAKLQSMFNQVSLARSAQYCKGLLNMWQITALRTLLPEKLINPTRFALENPLGYDPEKLADYLQDAAHVGSQDLVRFKKDWHSEDVRHLWHAVNTGDAPQGEDAWSVDYSDLVIRARNQTSQSVIVNGLTSGQQPQTDADLAKATSDFRAKHPDIKIDVTDEAHPLPLNISIAQLDFRVEQNQTPGATDFTVTGKHNTEPFALRDGIVDAIRRSEGRSNLPVVLEMLAAYRDVKTRPCDKCNKLVNNLQLPLVRRLKPESSNEEVEFLALHEECT</sequence>
<dbReference type="HOGENOM" id="CLU_068081_0_0_1"/>
<evidence type="ECO:0000256" key="2">
    <source>
        <dbReference type="ARBA" id="ARBA00008048"/>
    </source>
</evidence>
<dbReference type="STRING" id="1016849.A0A0D1Z8V3"/>
<dbReference type="Pfam" id="PF11571">
    <property type="entry name" value="Med27"/>
    <property type="match status" value="1"/>
</dbReference>